<reference evidence="1" key="1">
    <citation type="submission" date="2019-12" db="EMBL/GenBank/DDBJ databases">
        <title>Novel species isolated from a subtropical stream in China.</title>
        <authorList>
            <person name="Lu H."/>
        </authorList>
    </citation>
    <scope>NUCLEOTIDE SEQUENCE [LARGE SCALE GENOMIC DNA]</scope>
    <source>
        <strain evidence="1">FT81W</strain>
    </source>
</reference>
<dbReference type="NCBIfam" id="TIGR03115">
    <property type="entry name" value="cas7_csf2"/>
    <property type="match status" value="1"/>
</dbReference>
<dbReference type="AlphaFoldDB" id="A0A845GH53"/>
<organism evidence="1 2">
    <name type="scientific">Duganella vulcania</name>
    <dbReference type="NCBI Taxonomy" id="2692166"/>
    <lineage>
        <taxon>Bacteria</taxon>
        <taxon>Pseudomonadati</taxon>
        <taxon>Pseudomonadota</taxon>
        <taxon>Betaproteobacteria</taxon>
        <taxon>Burkholderiales</taxon>
        <taxon>Oxalobacteraceae</taxon>
        <taxon>Telluria group</taxon>
        <taxon>Duganella</taxon>
    </lineage>
</organism>
<dbReference type="RefSeq" id="WP_161081876.1">
    <property type="nucleotide sequence ID" value="NZ_WWCX01000001.1"/>
</dbReference>
<sequence length="370" mass="39932">MTIHNRIEGIFRLTRPMHCASPDESLAKSDDGNVTPTMQMRIVTPNGVQTIPYFPGNDLRGRLRRKAAAQVLDAISVAKKIRLELYVGMNSGAISASPDSAALTVEEVLRARDNVYMGLFGGGARLLRSRYSVADLVPVIEDTIAMGTVPSRFGDLADGGFKASFATDEGLKAMRGYQLVQVTQVLRVDDTLRVLRPDELEKYIGDSSAVANYQTAMLAGTATRKADKAKAKAGEIKKGDISGKVGIGNILAYQSIVAGTPMYFSLDFTDDVTDEHVGLMLLALQALVREQGLGGWVRAGLGKFTADLSLVRHGESMAIFTDKAASQDATFTPAIIEQFIEPATRAIAKLTADEMFEFFKERAGAESEVA</sequence>
<protein>
    <submittedName>
        <fullName evidence="1">Type IV CRISPR-associated protein Csf2</fullName>
    </submittedName>
</protein>
<accession>A0A845GH53</accession>
<dbReference type="Proteomes" id="UP000447355">
    <property type="component" value="Unassembled WGS sequence"/>
</dbReference>
<evidence type="ECO:0000313" key="2">
    <source>
        <dbReference type="Proteomes" id="UP000447355"/>
    </source>
</evidence>
<name>A0A845GH53_9BURK</name>
<proteinExistence type="predicted"/>
<comment type="caution">
    <text evidence="1">The sequence shown here is derived from an EMBL/GenBank/DDBJ whole genome shotgun (WGS) entry which is preliminary data.</text>
</comment>
<dbReference type="InterPro" id="IPR017546">
    <property type="entry name" value="CRISPR-assoc_prot_Csf2"/>
</dbReference>
<dbReference type="EMBL" id="WWCX01000001">
    <property type="protein sequence ID" value="MYM92616.1"/>
    <property type="molecule type" value="Genomic_DNA"/>
</dbReference>
<evidence type="ECO:0000313" key="1">
    <source>
        <dbReference type="EMBL" id="MYM92616.1"/>
    </source>
</evidence>
<gene>
    <name evidence="1" type="primary">csf2</name>
    <name evidence="1" type="ORF">GTP90_01930</name>
</gene>